<accession>A0ABP9DP36</accession>
<dbReference type="SUPFAM" id="SSF53448">
    <property type="entry name" value="Nucleotide-diphospho-sugar transferases"/>
    <property type="match status" value="1"/>
</dbReference>
<comment type="similarity">
    <text evidence="1">Belongs to the glycosyltransferase 2 family.</text>
</comment>
<dbReference type="Gene3D" id="3.90.550.10">
    <property type="entry name" value="Spore Coat Polysaccharide Biosynthesis Protein SpsA, Chain A"/>
    <property type="match status" value="1"/>
</dbReference>
<dbReference type="RefSeq" id="WP_345697839.1">
    <property type="nucleotide sequence ID" value="NZ_BAABIS010000001.1"/>
</dbReference>
<dbReference type="Gene3D" id="3.20.20.370">
    <property type="entry name" value="Glycoside hydrolase/deacetylase"/>
    <property type="match status" value="1"/>
</dbReference>
<feature type="transmembrane region" description="Helical" evidence="4">
    <location>
        <begin position="321"/>
        <end position="341"/>
    </location>
</feature>
<dbReference type="CDD" id="cd06423">
    <property type="entry name" value="CESA_like"/>
    <property type="match status" value="1"/>
</dbReference>
<reference evidence="7" key="1">
    <citation type="journal article" date="2019" name="Int. J. Syst. Evol. Microbiol.">
        <title>The Global Catalogue of Microorganisms (GCM) 10K type strain sequencing project: providing services to taxonomists for standard genome sequencing and annotation.</title>
        <authorList>
            <consortium name="The Broad Institute Genomics Platform"/>
            <consortium name="The Broad Institute Genome Sequencing Center for Infectious Disease"/>
            <person name="Wu L."/>
            <person name="Ma J."/>
        </authorList>
    </citation>
    <scope>NUCLEOTIDE SEQUENCE [LARGE SCALE GENOMIC DNA]</scope>
    <source>
        <strain evidence="7">JCM 13006</strain>
    </source>
</reference>
<proteinExistence type="inferred from homology"/>
<evidence type="ECO:0000256" key="4">
    <source>
        <dbReference type="SAM" id="Phobius"/>
    </source>
</evidence>
<comment type="caution">
    <text evidence="6">The sequence shown here is derived from an EMBL/GenBank/DDBJ whole genome shotgun (WGS) entry which is preliminary data.</text>
</comment>
<organism evidence="6 7">
    <name type="scientific">Kitasatospora terrestris</name>
    <dbReference type="NCBI Taxonomy" id="258051"/>
    <lineage>
        <taxon>Bacteria</taxon>
        <taxon>Bacillati</taxon>
        <taxon>Actinomycetota</taxon>
        <taxon>Actinomycetes</taxon>
        <taxon>Kitasatosporales</taxon>
        <taxon>Streptomycetaceae</taxon>
        <taxon>Kitasatospora</taxon>
    </lineage>
</organism>
<keyword evidence="2" id="KW-0328">Glycosyltransferase</keyword>
<evidence type="ECO:0000256" key="1">
    <source>
        <dbReference type="ARBA" id="ARBA00006739"/>
    </source>
</evidence>
<dbReference type="EMBL" id="BAABIS010000001">
    <property type="protein sequence ID" value="GAA4855150.1"/>
    <property type="molecule type" value="Genomic_DNA"/>
</dbReference>
<evidence type="ECO:0000256" key="2">
    <source>
        <dbReference type="ARBA" id="ARBA00022676"/>
    </source>
</evidence>
<dbReference type="PROSITE" id="PS51677">
    <property type="entry name" value="NODB"/>
    <property type="match status" value="1"/>
</dbReference>
<gene>
    <name evidence="6" type="ORF">GCM10023235_35790</name>
</gene>
<evidence type="ECO:0000256" key="3">
    <source>
        <dbReference type="ARBA" id="ARBA00022679"/>
    </source>
</evidence>
<dbReference type="PANTHER" id="PTHR43630">
    <property type="entry name" value="POLY-BETA-1,6-N-ACETYL-D-GLUCOSAMINE SYNTHASE"/>
    <property type="match status" value="1"/>
</dbReference>
<dbReference type="InterPro" id="IPR029044">
    <property type="entry name" value="Nucleotide-diphossugar_trans"/>
</dbReference>
<dbReference type="InterPro" id="IPR011330">
    <property type="entry name" value="Glyco_hydro/deAcase_b/a-brl"/>
</dbReference>
<keyword evidence="4" id="KW-0472">Membrane</keyword>
<feature type="transmembrane region" description="Helical" evidence="4">
    <location>
        <begin position="602"/>
        <end position="631"/>
    </location>
</feature>
<feature type="transmembrane region" description="Helical" evidence="4">
    <location>
        <begin position="21"/>
        <end position="43"/>
    </location>
</feature>
<dbReference type="PANTHER" id="PTHR43630:SF1">
    <property type="entry name" value="POLY-BETA-1,6-N-ACETYL-D-GLUCOSAMINE SYNTHASE"/>
    <property type="match status" value="1"/>
</dbReference>
<evidence type="ECO:0000259" key="5">
    <source>
        <dbReference type="PROSITE" id="PS51677"/>
    </source>
</evidence>
<protein>
    <submittedName>
        <fullName evidence="6">Glycosyltransferase</fullName>
    </submittedName>
</protein>
<keyword evidence="4" id="KW-1133">Transmembrane helix</keyword>
<dbReference type="Pfam" id="PF13641">
    <property type="entry name" value="Glyco_tranf_2_3"/>
    <property type="match status" value="1"/>
</dbReference>
<keyword evidence="7" id="KW-1185">Reference proteome</keyword>
<keyword evidence="4" id="KW-0812">Transmembrane</keyword>
<evidence type="ECO:0000313" key="6">
    <source>
        <dbReference type="EMBL" id="GAA4855150.1"/>
    </source>
</evidence>
<feature type="domain" description="NodB homology" evidence="5">
    <location>
        <begin position="92"/>
        <end position="279"/>
    </location>
</feature>
<dbReference type="Proteomes" id="UP001501752">
    <property type="component" value="Unassembled WGS sequence"/>
</dbReference>
<dbReference type="SUPFAM" id="SSF88713">
    <property type="entry name" value="Glycoside hydrolase/deacetylase"/>
    <property type="match status" value="1"/>
</dbReference>
<dbReference type="Pfam" id="PF01522">
    <property type="entry name" value="Polysacc_deac_1"/>
    <property type="match status" value="1"/>
</dbReference>
<dbReference type="InterPro" id="IPR002509">
    <property type="entry name" value="NODB_dom"/>
</dbReference>
<feature type="transmembrane region" description="Helical" evidence="4">
    <location>
        <begin position="637"/>
        <end position="657"/>
    </location>
</feature>
<sequence length="716" mass="77558">MPTTSTRPRARRGRRGVVRQTSLRTHWLLLTVLVLTLATALLLQGYTRHMIGTAPDGADRPKASAGAVPPQIADGGPVIDAAAVRTAKPAAHTVALTFDDGPDPVWTPKILDVLKRAQVHATFFVVGTQVADNPDLTRRILAEGHQIGIHTFTHTDLAAASPWRRTLELREAQLALAGATGTTSSLLRPPYSSENSALTDPDWAALQDAAHAGYLTVLTTLDSEDWRRPGVEEIVANATPKGPDGQVLLMHDAGGDRAQTVTALERLLPKLKAAGFRVTTVGDAAALPATSHPAATPDRWQGRALLAALAGSDWALRVLGWLLWGAGAIGVVRAVALVVAARRHKKLRRKGWGPPVTDPVSVIVPAYNESAGIEAAVRSLLASDHPVEVIVVDDGSTDGTADLVESLNLPYVRVVRQANAGKPAALNNGLRHARAELVVMVDGDTVFEPDAVRHLVQPFADRRVGAVSGNAKVVNRGGLLGRWQHIEYVVGFNLDRRLFDLAECMPTVPGAVGAFRRSALLRIGGVAGETLAEDTDLTMALCRAGWRVVYEERAKAWTEAPASLSALWRQRYRWCYGTLQAMWKHRGALGQRGQAGKLGRRGLLYLLLFQVLMPLLGPVVDVFALYGLVFLDPVRVVGLWLVFQLLQTATAVYAFRLDRERLGPLWTLPLQQVVYRQLMYLVVIQSVCTALAGSRLRWQRMQRYGSLQVPPPAAGP</sequence>
<evidence type="ECO:0000313" key="7">
    <source>
        <dbReference type="Proteomes" id="UP001501752"/>
    </source>
</evidence>
<name>A0ABP9DP36_9ACTN</name>
<keyword evidence="3" id="KW-0808">Transferase</keyword>